<dbReference type="EMBL" id="HBHP01011782">
    <property type="protein sequence ID" value="CAD9758735.1"/>
    <property type="molecule type" value="Transcribed_RNA"/>
</dbReference>
<dbReference type="EMBL" id="HBHP01011804">
    <property type="protein sequence ID" value="CAD9758769.1"/>
    <property type="molecule type" value="Transcribed_RNA"/>
</dbReference>
<evidence type="ECO:0008006" key="4">
    <source>
        <dbReference type="Google" id="ProtNLM"/>
    </source>
</evidence>
<organism evidence="2">
    <name type="scientific">Lotharella oceanica</name>
    <dbReference type="NCBI Taxonomy" id="641309"/>
    <lineage>
        <taxon>Eukaryota</taxon>
        <taxon>Sar</taxon>
        <taxon>Rhizaria</taxon>
        <taxon>Cercozoa</taxon>
        <taxon>Chlorarachniophyceae</taxon>
        <taxon>Lotharella</taxon>
    </lineage>
</organism>
<accession>A0A7S2TNF0</accession>
<evidence type="ECO:0000313" key="3">
    <source>
        <dbReference type="EMBL" id="CAD9758769.1"/>
    </source>
</evidence>
<protein>
    <recommendedName>
        <fullName evidence="4">SAM domain-containing protein</fullName>
    </recommendedName>
</protein>
<reference evidence="2" key="1">
    <citation type="submission" date="2021-01" db="EMBL/GenBank/DDBJ databases">
        <authorList>
            <person name="Corre E."/>
            <person name="Pelletier E."/>
            <person name="Niang G."/>
            <person name="Scheremetjew M."/>
            <person name="Finn R."/>
            <person name="Kale V."/>
            <person name="Holt S."/>
            <person name="Cochrane G."/>
            <person name="Meng A."/>
            <person name="Brown T."/>
            <person name="Cohen L."/>
        </authorList>
    </citation>
    <scope>NUCLEOTIDE SEQUENCE</scope>
    <source>
        <strain evidence="2">CCMP622</strain>
    </source>
</reference>
<dbReference type="CDD" id="cd09487">
    <property type="entry name" value="SAM_superfamily"/>
    <property type="match status" value="1"/>
</dbReference>
<dbReference type="AlphaFoldDB" id="A0A7S2TNF0"/>
<sequence>MIGSSGLRNVSVEDFLKEAKMEKYLDAFKEEKLSVHDMIKLNFGELGDFLKKCGVIEEDKESIRNSLRNTAGKFITGSFCPMSKNGGHGPIWLECFPPACANCGYSQSLRDGRKELLDFNENNNNNSNDDNNNDTESDGGKDKRCCLL</sequence>
<feature type="region of interest" description="Disordered" evidence="1">
    <location>
        <begin position="118"/>
        <end position="142"/>
    </location>
</feature>
<name>A0A7S2TNF0_9EUKA</name>
<feature type="compositionally biased region" description="Low complexity" evidence="1">
    <location>
        <begin position="120"/>
        <end position="130"/>
    </location>
</feature>
<evidence type="ECO:0000256" key="1">
    <source>
        <dbReference type="SAM" id="MobiDB-lite"/>
    </source>
</evidence>
<gene>
    <name evidence="2" type="ORF">LSP00402_LOCUS7328</name>
    <name evidence="3" type="ORF">LSP00402_LOCUS7345</name>
</gene>
<evidence type="ECO:0000313" key="2">
    <source>
        <dbReference type="EMBL" id="CAD9758735.1"/>
    </source>
</evidence>
<proteinExistence type="predicted"/>